<dbReference type="GO" id="GO:0006888">
    <property type="term" value="P:endoplasmic reticulum to Golgi vesicle-mediated transport"/>
    <property type="evidence" value="ECO:0007669"/>
    <property type="project" value="InterPro"/>
</dbReference>
<gene>
    <name evidence="8" type="ORF">M0811_01789</name>
</gene>
<evidence type="ECO:0000256" key="4">
    <source>
        <dbReference type="ARBA" id="ARBA00022989"/>
    </source>
</evidence>
<dbReference type="InterPro" id="IPR006977">
    <property type="entry name" value="Yip1_dom"/>
</dbReference>
<evidence type="ECO:0000313" key="9">
    <source>
        <dbReference type="Proteomes" id="UP001149090"/>
    </source>
</evidence>
<evidence type="ECO:0000256" key="5">
    <source>
        <dbReference type="ARBA" id="ARBA00023136"/>
    </source>
</evidence>
<feature type="transmembrane region" description="Helical" evidence="6">
    <location>
        <begin position="57"/>
        <end position="75"/>
    </location>
</feature>
<dbReference type="Proteomes" id="UP001149090">
    <property type="component" value="Unassembled WGS sequence"/>
</dbReference>
<proteinExistence type="inferred from homology"/>
<sequence length="190" mass="21163">MANQLDSELMIPNEEIGNTLDESVFATLLRDLKRIGTKLKQVLIFRGDKDNLRDWDLWGPLFLCLLLSVILSHGAPENQSSLVFALIFFIIWIGSGIVTINALLLGGNISFFQTVCVLGYCIFPLNIASIISLIFNNIVVKFIFAGIGFIWSIISSISFISPFIPTNKKVLAIYPVFLFFLSLSSIILTL</sequence>
<feature type="transmembrane region" description="Helical" evidence="6">
    <location>
        <begin position="82"/>
        <end position="105"/>
    </location>
</feature>
<evidence type="ECO:0000256" key="2">
    <source>
        <dbReference type="ARBA" id="ARBA00010596"/>
    </source>
</evidence>
<evidence type="ECO:0000313" key="8">
    <source>
        <dbReference type="EMBL" id="KAJ5070808.1"/>
    </source>
</evidence>
<keyword evidence="4 6" id="KW-1133">Transmembrane helix</keyword>
<dbReference type="PANTHER" id="PTHR21236:SF1">
    <property type="entry name" value="PROTEIN YIPF6"/>
    <property type="match status" value="1"/>
</dbReference>
<evidence type="ECO:0000259" key="7">
    <source>
        <dbReference type="Pfam" id="PF04893"/>
    </source>
</evidence>
<feature type="domain" description="Yip1" evidence="7">
    <location>
        <begin position="53"/>
        <end position="185"/>
    </location>
</feature>
<reference evidence="8" key="1">
    <citation type="submission" date="2022-10" db="EMBL/GenBank/DDBJ databases">
        <title>Novel sulphate-reducing endosymbionts in the free-living metamonad Anaeramoeba.</title>
        <authorList>
            <person name="Jerlstrom-Hultqvist J."/>
            <person name="Cepicka I."/>
            <person name="Gallot-Lavallee L."/>
            <person name="Salas-Leiva D."/>
            <person name="Curtis B.A."/>
            <person name="Zahonova K."/>
            <person name="Pipaliya S."/>
            <person name="Dacks J."/>
            <person name="Roger A.J."/>
        </authorList>
    </citation>
    <scope>NUCLEOTIDE SEQUENCE</scope>
    <source>
        <strain evidence="8">BMAN</strain>
    </source>
</reference>
<comment type="subcellular location">
    <subcellularLocation>
        <location evidence="6">Golgi apparatus membrane</location>
        <topology evidence="6">Multi-pass membrane protein</topology>
    </subcellularLocation>
    <subcellularLocation>
        <location evidence="1">Membrane</location>
        <topology evidence="1">Multi-pass membrane protein</topology>
    </subcellularLocation>
</comment>
<evidence type="ECO:0000256" key="6">
    <source>
        <dbReference type="RuleBase" id="RU361264"/>
    </source>
</evidence>
<comment type="similarity">
    <text evidence="2 6">Belongs to the YIP1 family.</text>
</comment>
<keyword evidence="3 6" id="KW-0812">Transmembrane</keyword>
<dbReference type="Pfam" id="PF04893">
    <property type="entry name" value="Yip1"/>
    <property type="match status" value="1"/>
</dbReference>
<feature type="transmembrane region" description="Helical" evidence="6">
    <location>
        <begin position="111"/>
        <end position="135"/>
    </location>
</feature>
<dbReference type="GO" id="GO:0005802">
    <property type="term" value="C:trans-Golgi network"/>
    <property type="evidence" value="ECO:0007669"/>
    <property type="project" value="TreeGrafter"/>
</dbReference>
<dbReference type="AlphaFoldDB" id="A0A9Q0LG08"/>
<accession>A0A9Q0LG08</accession>
<dbReference type="OMA" id="IKFYHVL"/>
<evidence type="ECO:0000256" key="3">
    <source>
        <dbReference type="ARBA" id="ARBA00022692"/>
    </source>
</evidence>
<feature type="transmembrane region" description="Helical" evidence="6">
    <location>
        <begin position="142"/>
        <end position="164"/>
    </location>
</feature>
<dbReference type="PANTHER" id="PTHR21236">
    <property type="entry name" value="GOLGI MEMBRANE PROTEIN YIP1"/>
    <property type="match status" value="1"/>
</dbReference>
<protein>
    <recommendedName>
        <fullName evidence="6">Protein YIPF</fullName>
    </recommendedName>
</protein>
<organism evidence="8 9">
    <name type="scientific">Anaeramoeba ignava</name>
    <name type="common">Anaerobic marine amoeba</name>
    <dbReference type="NCBI Taxonomy" id="1746090"/>
    <lineage>
        <taxon>Eukaryota</taxon>
        <taxon>Metamonada</taxon>
        <taxon>Anaeramoebidae</taxon>
        <taxon>Anaeramoeba</taxon>
    </lineage>
</organism>
<evidence type="ECO:0000256" key="1">
    <source>
        <dbReference type="ARBA" id="ARBA00004141"/>
    </source>
</evidence>
<name>A0A9Q0LG08_ANAIG</name>
<feature type="transmembrane region" description="Helical" evidence="6">
    <location>
        <begin position="170"/>
        <end position="189"/>
    </location>
</feature>
<dbReference type="GO" id="GO:0000139">
    <property type="term" value="C:Golgi membrane"/>
    <property type="evidence" value="ECO:0007669"/>
    <property type="project" value="UniProtKB-SubCell"/>
</dbReference>
<comment type="caution">
    <text evidence="8">The sequence shown here is derived from an EMBL/GenBank/DDBJ whole genome shotgun (WGS) entry which is preliminary data.</text>
</comment>
<dbReference type="EMBL" id="JAPDFW010000092">
    <property type="protein sequence ID" value="KAJ5070808.1"/>
    <property type="molecule type" value="Genomic_DNA"/>
</dbReference>
<keyword evidence="9" id="KW-1185">Reference proteome</keyword>
<dbReference type="OrthoDB" id="411251at2759"/>
<keyword evidence="5 6" id="KW-0472">Membrane</keyword>
<dbReference type="InterPro" id="IPR045231">
    <property type="entry name" value="Yip1/4-like"/>
</dbReference>